<feature type="domain" description="GGDEF" evidence="3">
    <location>
        <begin position="287"/>
        <end position="422"/>
    </location>
</feature>
<evidence type="ECO:0000313" key="4">
    <source>
        <dbReference type="EMBL" id="SDF98766.1"/>
    </source>
</evidence>
<evidence type="ECO:0000256" key="2">
    <source>
        <dbReference type="SAM" id="Phobius"/>
    </source>
</evidence>
<protein>
    <submittedName>
        <fullName evidence="4">Diguanylate cyclase (GGDEF) domain-containing protein</fullName>
    </submittedName>
</protein>
<dbReference type="EMBL" id="LT629690">
    <property type="protein sequence ID" value="SDF98766.1"/>
    <property type="molecule type" value="Genomic_DNA"/>
</dbReference>
<feature type="transmembrane region" description="Helical" evidence="2">
    <location>
        <begin position="66"/>
        <end position="88"/>
    </location>
</feature>
<keyword evidence="2" id="KW-0812">Transmembrane</keyword>
<accession>A0A1G7QJU3</accession>
<dbReference type="PANTHER" id="PTHR46663">
    <property type="entry name" value="DIGUANYLATE CYCLASE DGCT-RELATED"/>
    <property type="match status" value="1"/>
</dbReference>
<gene>
    <name evidence="4" type="ORF">SAMN05444167_3897</name>
</gene>
<dbReference type="CDD" id="cd01949">
    <property type="entry name" value="GGDEF"/>
    <property type="match status" value="1"/>
</dbReference>
<dbReference type="Proteomes" id="UP000182427">
    <property type="component" value="Chromosome I"/>
</dbReference>
<dbReference type="NCBIfam" id="TIGR00254">
    <property type="entry name" value="GGDEF"/>
    <property type="match status" value="1"/>
</dbReference>
<keyword evidence="2" id="KW-1133">Transmembrane helix</keyword>
<dbReference type="InterPro" id="IPR043128">
    <property type="entry name" value="Rev_trsase/Diguanyl_cyclase"/>
</dbReference>
<reference evidence="4 5" key="1">
    <citation type="submission" date="2016-10" db="EMBL/GenBank/DDBJ databases">
        <authorList>
            <person name="de Groot N.N."/>
        </authorList>
    </citation>
    <scope>NUCLEOTIDE SEQUENCE [LARGE SCALE GENOMIC DNA]</scope>
    <source>
        <strain evidence="4 5">GAS232</strain>
    </source>
</reference>
<dbReference type="Gene3D" id="3.30.70.270">
    <property type="match status" value="1"/>
</dbReference>
<keyword evidence="5" id="KW-1185">Reference proteome</keyword>
<feature type="transmembrane region" description="Helical" evidence="2">
    <location>
        <begin position="195"/>
        <end position="215"/>
    </location>
</feature>
<sequence length="433" mass="48277">MNYLLLPDFFAMSLLVGVLLAVRQRHRDREGLRLWIGGLMLILLECAAHIIYVLRNVSLTAHRISHVVALDAYLLAGILFVFSAVASLRSVPRRMLMVCMNSIPLLVMLGYYGMDGRKASVYWACIAVGAAVKLISCVQTKSWVHFGVLTILWGSNALFVFGGQYRNAVYVSLALVYLLCAFAFYHSLPRSSRGSVAVIGGFAMWALCFAIHPWISEKHPQWSDFASEVWNMQKFIITVGLLVVMLEDQLSNSEWLALHDELTGLPNRRHFDDRLNFLLTHAEPEHHSVSVFTLDLNGFKQVNDTLGHDAGDILLKTVAMNLATTAKPLGMVARQGGDEFSVVVNGADELENLQIRKLLLEAVEEPVNLGPRYADRVVRVSASIGVATFPQDAEEQGALMRLADQRMYEQKAMRDSLRRSRGSSERTAQLQSA</sequence>
<evidence type="ECO:0000259" key="3">
    <source>
        <dbReference type="PROSITE" id="PS50887"/>
    </source>
</evidence>
<feature type="compositionally biased region" description="Basic and acidic residues" evidence="1">
    <location>
        <begin position="413"/>
        <end position="424"/>
    </location>
</feature>
<dbReference type="AlphaFoldDB" id="A0A1G7QJU3"/>
<feature type="transmembrane region" description="Helical" evidence="2">
    <location>
        <begin position="168"/>
        <end position="188"/>
    </location>
</feature>
<feature type="transmembrane region" description="Helical" evidence="2">
    <location>
        <begin position="34"/>
        <end position="54"/>
    </location>
</feature>
<evidence type="ECO:0000313" key="5">
    <source>
        <dbReference type="Proteomes" id="UP000182427"/>
    </source>
</evidence>
<feature type="transmembrane region" description="Helical" evidence="2">
    <location>
        <begin position="120"/>
        <end position="136"/>
    </location>
</feature>
<organism evidence="4 5">
    <name type="scientific">Terriglobus roseus</name>
    <dbReference type="NCBI Taxonomy" id="392734"/>
    <lineage>
        <taxon>Bacteria</taxon>
        <taxon>Pseudomonadati</taxon>
        <taxon>Acidobacteriota</taxon>
        <taxon>Terriglobia</taxon>
        <taxon>Terriglobales</taxon>
        <taxon>Acidobacteriaceae</taxon>
        <taxon>Terriglobus</taxon>
    </lineage>
</organism>
<feature type="transmembrane region" description="Helical" evidence="2">
    <location>
        <begin position="143"/>
        <end position="162"/>
    </location>
</feature>
<dbReference type="SUPFAM" id="SSF55073">
    <property type="entry name" value="Nucleotide cyclase"/>
    <property type="match status" value="1"/>
</dbReference>
<feature type="transmembrane region" description="Helical" evidence="2">
    <location>
        <begin position="95"/>
        <end position="114"/>
    </location>
</feature>
<dbReference type="Pfam" id="PF00990">
    <property type="entry name" value="GGDEF"/>
    <property type="match status" value="1"/>
</dbReference>
<evidence type="ECO:0000256" key="1">
    <source>
        <dbReference type="SAM" id="MobiDB-lite"/>
    </source>
</evidence>
<dbReference type="InterPro" id="IPR029787">
    <property type="entry name" value="Nucleotide_cyclase"/>
</dbReference>
<dbReference type="PROSITE" id="PS50887">
    <property type="entry name" value="GGDEF"/>
    <property type="match status" value="1"/>
</dbReference>
<feature type="transmembrane region" description="Helical" evidence="2">
    <location>
        <begin position="6"/>
        <end position="22"/>
    </location>
</feature>
<feature type="region of interest" description="Disordered" evidence="1">
    <location>
        <begin position="413"/>
        <end position="433"/>
    </location>
</feature>
<name>A0A1G7QJU3_9BACT</name>
<dbReference type="RefSeq" id="WP_083346616.1">
    <property type="nucleotide sequence ID" value="NZ_LT629690.1"/>
</dbReference>
<proteinExistence type="predicted"/>
<dbReference type="OrthoDB" id="9805474at2"/>
<keyword evidence="2" id="KW-0472">Membrane</keyword>
<dbReference type="SMART" id="SM00267">
    <property type="entry name" value="GGDEF"/>
    <property type="match status" value="1"/>
</dbReference>
<dbReference type="PANTHER" id="PTHR46663:SF2">
    <property type="entry name" value="GGDEF DOMAIN-CONTAINING PROTEIN"/>
    <property type="match status" value="1"/>
</dbReference>
<dbReference type="InterPro" id="IPR052163">
    <property type="entry name" value="DGC-Regulatory_Protein"/>
</dbReference>
<dbReference type="InterPro" id="IPR000160">
    <property type="entry name" value="GGDEF_dom"/>
</dbReference>